<dbReference type="AlphaFoldDB" id="A0A1F6Y710"/>
<organism evidence="4 5">
    <name type="scientific">Candidatus Nomurabacteria bacterium RIFCSPLOWO2_02_FULL_40_67</name>
    <dbReference type="NCBI Taxonomy" id="1801787"/>
    <lineage>
        <taxon>Bacteria</taxon>
        <taxon>Candidatus Nomuraibacteriota</taxon>
    </lineage>
</organism>
<evidence type="ECO:0000313" key="5">
    <source>
        <dbReference type="Proteomes" id="UP000177693"/>
    </source>
</evidence>
<gene>
    <name evidence="4" type="ORF">A3I23_02985</name>
</gene>
<accession>A0A1F6Y710</accession>
<dbReference type="EMBL" id="MFVL01000004">
    <property type="protein sequence ID" value="OGJ02158.1"/>
    <property type="molecule type" value="Genomic_DNA"/>
</dbReference>
<comment type="caution">
    <text evidence="4">The sequence shown here is derived from an EMBL/GenBank/DDBJ whole genome shotgun (WGS) entry which is preliminary data.</text>
</comment>
<dbReference type="InterPro" id="IPR039356">
    <property type="entry name" value="YfbR/HDDC2"/>
</dbReference>
<dbReference type="PANTHER" id="PTHR11845">
    <property type="entry name" value="5'-DEOXYNUCLEOTIDASE HDDC2"/>
    <property type="match status" value="1"/>
</dbReference>
<evidence type="ECO:0000256" key="2">
    <source>
        <dbReference type="ARBA" id="ARBA00022801"/>
    </source>
</evidence>
<dbReference type="SUPFAM" id="SSF109604">
    <property type="entry name" value="HD-domain/PDEase-like"/>
    <property type="match status" value="1"/>
</dbReference>
<feature type="domain" description="HD" evidence="3">
    <location>
        <begin position="26"/>
        <end position="155"/>
    </location>
</feature>
<evidence type="ECO:0000256" key="1">
    <source>
        <dbReference type="ARBA" id="ARBA00022723"/>
    </source>
</evidence>
<reference evidence="4 5" key="1">
    <citation type="journal article" date="2016" name="Nat. Commun.">
        <title>Thousands of microbial genomes shed light on interconnected biogeochemical processes in an aquifer system.</title>
        <authorList>
            <person name="Anantharaman K."/>
            <person name="Brown C.T."/>
            <person name="Hug L.A."/>
            <person name="Sharon I."/>
            <person name="Castelle C.J."/>
            <person name="Probst A.J."/>
            <person name="Thomas B.C."/>
            <person name="Singh A."/>
            <person name="Wilkins M.J."/>
            <person name="Karaoz U."/>
            <person name="Brodie E.L."/>
            <person name="Williams K.H."/>
            <person name="Hubbard S.S."/>
            <person name="Banfield J.F."/>
        </authorList>
    </citation>
    <scope>NUCLEOTIDE SEQUENCE [LARGE SCALE GENOMIC DNA]</scope>
</reference>
<keyword evidence="2" id="KW-0378">Hydrolase</keyword>
<keyword evidence="1" id="KW-0479">Metal-binding</keyword>
<dbReference type="GO" id="GO:0046872">
    <property type="term" value="F:metal ion binding"/>
    <property type="evidence" value="ECO:0007669"/>
    <property type="project" value="UniProtKB-KW"/>
</dbReference>
<protein>
    <recommendedName>
        <fullName evidence="3">HD domain-containing protein</fullName>
    </recommendedName>
</protein>
<dbReference type="Proteomes" id="UP000177693">
    <property type="component" value="Unassembled WGS sequence"/>
</dbReference>
<proteinExistence type="predicted"/>
<dbReference type="Pfam" id="PF13023">
    <property type="entry name" value="HD_3"/>
    <property type="match status" value="1"/>
</dbReference>
<dbReference type="Gene3D" id="1.10.3210.10">
    <property type="entry name" value="Hypothetical protein af1432"/>
    <property type="match status" value="1"/>
</dbReference>
<dbReference type="GO" id="GO:0005737">
    <property type="term" value="C:cytoplasm"/>
    <property type="evidence" value="ECO:0007669"/>
    <property type="project" value="TreeGrafter"/>
</dbReference>
<name>A0A1F6Y710_9BACT</name>
<evidence type="ECO:0000313" key="4">
    <source>
        <dbReference type="EMBL" id="OGJ02158.1"/>
    </source>
</evidence>
<sequence>MSKKKLAKWSDKYVMKETKALRVAYQLKRTLRYFTKRDFSVHSESVAEHLFALHYLALYFQPLEDPDYKLDMERIHQIITFHDFGEMLHGDIPYHLKTKEHEAQERKDAKIIFNSLPVFLRKIAKDNWKDYLERRSKEAQFICALDKIEPLFELLDPVSERSLKRLKHSYGKDFDKKFRATEHFPIMRRFVEVISQDMLARKIFWEN</sequence>
<evidence type="ECO:0000259" key="3">
    <source>
        <dbReference type="Pfam" id="PF13023"/>
    </source>
</evidence>
<dbReference type="PANTHER" id="PTHR11845:SF13">
    <property type="entry name" value="5'-DEOXYNUCLEOTIDASE HDDC2"/>
    <property type="match status" value="1"/>
</dbReference>
<dbReference type="InterPro" id="IPR006674">
    <property type="entry name" value="HD_domain"/>
</dbReference>
<dbReference type="GO" id="GO:0002953">
    <property type="term" value="F:5'-deoxynucleotidase activity"/>
    <property type="evidence" value="ECO:0007669"/>
    <property type="project" value="InterPro"/>
</dbReference>